<gene>
    <name evidence="1" type="ORF">Tco_0840408</name>
</gene>
<dbReference type="Proteomes" id="UP001151760">
    <property type="component" value="Unassembled WGS sequence"/>
</dbReference>
<name>A0ABQ5ATG6_9ASTR</name>
<reference evidence="1" key="1">
    <citation type="journal article" date="2022" name="Int. J. Mol. Sci.">
        <title>Draft Genome of Tanacetum Coccineum: Genomic Comparison of Closely Related Tanacetum-Family Plants.</title>
        <authorList>
            <person name="Yamashiro T."/>
            <person name="Shiraishi A."/>
            <person name="Nakayama K."/>
            <person name="Satake H."/>
        </authorList>
    </citation>
    <scope>NUCLEOTIDE SEQUENCE</scope>
</reference>
<dbReference type="PANTHER" id="PTHR31257">
    <property type="entry name" value="RICIN B-LIKE LECTIN EULS3"/>
    <property type="match status" value="1"/>
</dbReference>
<dbReference type="SUPFAM" id="SSF50370">
    <property type="entry name" value="Ricin B-like lectins"/>
    <property type="match status" value="1"/>
</dbReference>
<reference evidence="1" key="2">
    <citation type="submission" date="2022-01" db="EMBL/GenBank/DDBJ databases">
        <authorList>
            <person name="Yamashiro T."/>
            <person name="Shiraishi A."/>
            <person name="Satake H."/>
            <person name="Nakayama K."/>
        </authorList>
    </citation>
    <scope>NUCLEOTIDE SEQUENCE</scope>
</reference>
<dbReference type="PANTHER" id="PTHR31257:SF2">
    <property type="entry name" value="RICIN B-LIKE LECTIN EULS3"/>
    <property type="match status" value="1"/>
</dbReference>
<protein>
    <submittedName>
        <fullName evidence="1">Ricin B lectin domain-containing protein</fullName>
    </submittedName>
</protein>
<dbReference type="Gene3D" id="2.80.10.50">
    <property type="match status" value="1"/>
</dbReference>
<dbReference type="InterPro" id="IPR040249">
    <property type="entry name" value="Ricin_B-like_lectin_EULS3-like"/>
</dbReference>
<accession>A0ABQ5ATG6</accession>
<proteinExistence type="predicted"/>
<keyword evidence="2" id="KW-1185">Reference proteome</keyword>
<evidence type="ECO:0000313" key="2">
    <source>
        <dbReference type="Proteomes" id="UP001151760"/>
    </source>
</evidence>
<evidence type="ECO:0000313" key="1">
    <source>
        <dbReference type="EMBL" id="GJT05946.1"/>
    </source>
</evidence>
<comment type="caution">
    <text evidence="1">The sequence shown here is derived from an EMBL/GenBank/DDBJ whole genome shotgun (WGS) entry which is preliminary data.</text>
</comment>
<dbReference type="InterPro" id="IPR035992">
    <property type="entry name" value="Ricin_B-like_lectins"/>
</dbReference>
<organism evidence="1 2">
    <name type="scientific">Tanacetum coccineum</name>
    <dbReference type="NCBI Taxonomy" id="301880"/>
    <lineage>
        <taxon>Eukaryota</taxon>
        <taxon>Viridiplantae</taxon>
        <taxon>Streptophyta</taxon>
        <taxon>Embryophyta</taxon>
        <taxon>Tracheophyta</taxon>
        <taxon>Spermatophyta</taxon>
        <taxon>Magnoliopsida</taxon>
        <taxon>eudicotyledons</taxon>
        <taxon>Gunneridae</taxon>
        <taxon>Pentapetalae</taxon>
        <taxon>asterids</taxon>
        <taxon>campanulids</taxon>
        <taxon>Asterales</taxon>
        <taxon>Asteraceae</taxon>
        <taxon>Asteroideae</taxon>
        <taxon>Anthemideae</taxon>
        <taxon>Anthemidinae</taxon>
        <taxon>Tanacetum</taxon>
    </lineage>
</organism>
<sequence length="156" mass="18434">MAWRGVFIVQGWPTMGLVQLKKYNPDKLDKSVVWTMGKNLDDGYRTVSTVENTHLKLDVAFRDIKKYGRVNDDANIVLSDWHGGNNQRWTIISYWLRRGWFICEEWWTHIALIEMKMRDFQILRCVFGYVVMDVYLARWREEEVVVGDGVSGFSLH</sequence>
<dbReference type="EMBL" id="BQNB010012627">
    <property type="protein sequence ID" value="GJT05946.1"/>
    <property type="molecule type" value="Genomic_DNA"/>
</dbReference>